<sequence length="170" mass="18743">MGDVAVEGVHAPAHKKAAPSIIPTIDHFEGLSAEGGDDYATLKKLQRQLEYIQLQEEYIKDEQRSLKRELVRAQEEIKRIQSVPLVIGQFMEAIDQNTGIVQSSTGNNYVVRILSTLDREQLKPSSSVALHRHSNALVDILPPEADSSIAMLGADEKPDVTKFARPSSCP</sequence>
<dbReference type="Proteomes" id="UP001143910">
    <property type="component" value="Unassembled WGS sequence"/>
</dbReference>
<keyword evidence="2" id="KW-1185">Reference proteome</keyword>
<proteinExistence type="predicted"/>
<name>A0ACC1MJ22_9HYPO</name>
<evidence type="ECO:0000313" key="1">
    <source>
        <dbReference type="EMBL" id="KAJ2966997.1"/>
    </source>
</evidence>
<accession>A0ACC1MJ22</accession>
<gene>
    <name evidence="1" type="ORF">NQ176_g9882</name>
</gene>
<dbReference type="EMBL" id="JANJQO010002437">
    <property type="protein sequence ID" value="KAJ2966997.1"/>
    <property type="molecule type" value="Genomic_DNA"/>
</dbReference>
<comment type="caution">
    <text evidence="1">The sequence shown here is derived from an EMBL/GenBank/DDBJ whole genome shotgun (WGS) entry which is preliminary data.</text>
</comment>
<protein>
    <submittedName>
        <fullName evidence="1">Uncharacterized protein</fullName>
    </submittedName>
</protein>
<reference evidence="1" key="1">
    <citation type="submission" date="2022-08" db="EMBL/GenBank/DDBJ databases">
        <title>Genome Sequence of Lecanicillium fungicola.</title>
        <authorList>
            <person name="Buettner E."/>
        </authorList>
    </citation>
    <scope>NUCLEOTIDE SEQUENCE</scope>
    <source>
        <strain evidence="1">Babe33</strain>
    </source>
</reference>
<organism evidence="1 2">
    <name type="scientific">Zarea fungicola</name>
    <dbReference type="NCBI Taxonomy" id="93591"/>
    <lineage>
        <taxon>Eukaryota</taxon>
        <taxon>Fungi</taxon>
        <taxon>Dikarya</taxon>
        <taxon>Ascomycota</taxon>
        <taxon>Pezizomycotina</taxon>
        <taxon>Sordariomycetes</taxon>
        <taxon>Hypocreomycetidae</taxon>
        <taxon>Hypocreales</taxon>
        <taxon>Cordycipitaceae</taxon>
        <taxon>Zarea</taxon>
    </lineage>
</organism>
<evidence type="ECO:0000313" key="2">
    <source>
        <dbReference type="Proteomes" id="UP001143910"/>
    </source>
</evidence>